<proteinExistence type="predicted"/>
<organism evidence="2 3">
    <name type="scientific">Nonomuraea zeae</name>
    <dbReference type="NCBI Taxonomy" id="1642303"/>
    <lineage>
        <taxon>Bacteria</taxon>
        <taxon>Bacillati</taxon>
        <taxon>Actinomycetota</taxon>
        <taxon>Actinomycetes</taxon>
        <taxon>Streptosporangiales</taxon>
        <taxon>Streptosporangiaceae</taxon>
        <taxon>Nonomuraea</taxon>
    </lineage>
</organism>
<sequence length="105" mass="10628">MSAIVLALGLTGAGATPFIVQSASASVSAYDPVEPCDIGEACDTSPETTVTVTTTLGTPTPEEEPETTITKTVTATPTKASKSPTPTKTTTPPATTPQNLSLIHI</sequence>
<dbReference type="Proteomes" id="UP000306628">
    <property type="component" value="Unassembled WGS sequence"/>
</dbReference>
<evidence type="ECO:0000256" key="1">
    <source>
        <dbReference type="SAM" id="MobiDB-lite"/>
    </source>
</evidence>
<keyword evidence="3" id="KW-1185">Reference proteome</keyword>
<dbReference type="EMBL" id="VCKX01000699">
    <property type="protein sequence ID" value="TMR08155.1"/>
    <property type="molecule type" value="Genomic_DNA"/>
</dbReference>
<evidence type="ECO:0000313" key="3">
    <source>
        <dbReference type="Proteomes" id="UP000306628"/>
    </source>
</evidence>
<protein>
    <submittedName>
        <fullName evidence="2">Uncharacterized protein</fullName>
    </submittedName>
</protein>
<dbReference type="RefSeq" id="WP_138699120.1">
    <property type="nucleotide sequence ID" value="NZ_VCKX01000699.1"/>
</dbReference>
<dbReference type="AlphaFoldDB" id="A0A5S4EX27"/>
<feature type="region of interest" description="Disordered" evidence="1">
    <location>
        <begin position="40"/>
        <end position="105"/>
    </location>
</feature>
<accession>A0A5S4EX27</accession>
<evidence type="ECO:0000313" key="2">
    <source>
        <dbReference type="EMBL" id="TMR08155.1"/>
    </source>
</evidence>
<gene>
    <name evidence="2" type="ORF">ETD85_62475</name>
</gene>
<comment type="caution">
    <text evidence="2">The sequence shown here is derived from an EMBL/GenBank/DDBJ whole genome shotgun (WGS) entry which is preliminary data.</text>
</comment>
<dbReference type="OrthoDB" id="3534765at2"/>
<reference evidence="2 3" key="1">
    <citation type="submission" date="2019-05" db="EMBL/GenBank/DDBJ databases">
        <title>Draft genome sequence of Nonomuraea zeae DSM 100528.</title>
        <authorList>
            <person name="Saricaoglu S."/>
            <person name="Isik K."/>
        </authorList>
    </citation>
    <scope>NUCLEOTIDE SEQUENCE [LARGE SCALE GENOMIC DNA]</scope>
    <source>
        <strain evidence="2 3">DSM 100528</strain>
    </source>
</reference>
<feature type="compositionally biased region" description="Low complexity" evidence="1">
    <location>
        <begin position="67"/>
        <end position="97"/>
    </location>
</feature>
<name>A0A5S4EX27_9ACTN</name>
<feature type="compositionally biased region" description="Low complexity" evidence="1">
    <location>
        <begin position="44"/>
        <end position="60"/>
    </location>
</feature>